<evidence type="ECO:0000313" key="2">
    <source>
        <dbReference type="EMBL" id="GHD34229.1"/>
    </source>
</evidence>
<dbReference type="GO" id="GO:0005975">
    <property type="term" value="P:carbohydrate metabolic process"/>
    <property type="evidence" value="ECO:0007669"/>
    <property type="project" value="InterPro"/>
</dbReference>
<dbReference type="PANTHER" id="PTHR30105">
    <property type="entry name" value="UNCHARACTERIZED YIBQ-RELATED"/>
    <property type="match status" value="1"/>
</dbReference>
<dbReference type="Pfam" id="PF04748">
    <property type="entry name" value="Polysacc_deac_2"/>
    <property type="match status" value="1"/>
</dbReference>
<reference evidence="2" key="1">
    <citation type="journal article" date="2014" name="Int. J. Syst. Evol. Microbiol.">
        <title>Complete genome sequence of Corynebacterium casei LMG S-19264T (=DSM 44701T), isolated from a smear-ripened cheese.</title>
        <authorList>
            <consortium name="US DOE Joint Genome Institute (JGI-PGF)"/>
            <person name="Walter F."/>
            <person name="Albersmeier A."/>
            <person name="Kalinowski J."/>
            <person name="Ruckert C."/>
        </authorList>
    </citation>
    <scope>NUCLEOTIDE SEQUENCE</scope>
    <source>
        <strain evidence="2">KCTC 23430</strain>
    </source>
</reference>
<reference evidence="2" key="2">
    <citation type="submission" date="2020-09" db="EMBL/GenBank/DDBJ databases">
        <authorList>
            <person name="Sun Q."/>
            <person name="Kim S."/>
        </authorList>
    </citation>
    <scope>NUCLEOTIDE SEQUENCE</scope>
    <source>
        <strain evidence="2">KCTC 23430</strain>
    </source>
</reference>
<protein>
    <recommendedName>
        <fullName evidence="4">Divergent polysaccharide deacetylase family protein</fullName>
    </recommendedName>
</protein>
<organism evidence="2 3">
    <name type="scientific">Parahalioglobus pacificus</name>
    <dbReference type="NCBI Taxonomy" id="930806"/>
    <lineage>
        <taxon>Bacteria</taxon>
        <taxon>Pseudomonadati</taxon>
        <taxon>Pseudomonadota</taxon>
        <taxon>Gammaproteobacteria</taxon>
        <taxon>Cellvibrionales</taxon>
        <taxon>Halieaceae</taxon>
        <taxon>Parahalioglobus</taxon>
    </lineage>
</organism>
<dbReference type="CDD" id="cd10936">
    <property type="entry name" value="CE4_DAC2"/>
    <property type="match status" value="1"/>
</dbReference>
<feature type="signal peptide" evidence="1">
    <location>
        <begin position="1"/>
        <end position="24"/>
    </location>
</feature>
<gene>
    <name evidence="2" type="ORF">GCM10007053_19640</name>
</gene>
<dbReference type="RefSeq" id="WP_189477629.1">
    <property type="nucleotide sequence ID" value="NZ_BMYM01000002.1"/>
</dbReference>
<dbReference type="InterPro" id="IPR011330">
    <property type="entry name" value="Glyco_hydro/deAcase_b/a-brl"/>
</dbReference>
<evidence type="ECO:0000313" key="3">
    <source>
        <dbReference type="Proteomes" id="UP000644693"/>
    </source>
</evidence>
<comment type="caution">
    <text evidence="2">The sequence shown here is derived from an EMBL/GenBank/DDBJ whole genome shotgun (WGS) entry which is preliminary data.</text>
</comment>
<evidence type="ECO:0008006" key="4">
    <source>
        <dbReference type="Google" id="ProtNLM"/>
    </source>
</evidence>
<dbReference type="PANTHER" id="PTHR30105:SF2">
    <property type="entry name" value="DIVERGENT POLYSACCHARIDE DEACETYLASE SUPERFAMILY"/>
    <property type="match status" value="1"/>
</dbReference>
<proteinExistence type="predicted"/>
<feature type="chain" id="PRO_5037160602" description="Divergent polysaccharide deacetylase family protein" evidence="1">
    <location>
        <begin position="25"/>
        <end position="286"/>
    </location>
</feature>
<dbReference type="InterPro" id="IPR006837">
    <property type="entry name" value="Divergent_DAC"/>
</dbReference>
<sequence length="286" mass="30921">MRAAPASAALLLAFTLLVTSGAQSNTDCTPSTRTSDARPQVVIIIDDIGHRFDTGRAAAKLPGRITLAVLPDAPHAQTLAWLGEARGKEIMLHAPMASQRDTGYEEPETLTDSLAEQEFTALLLKQVASVPGVRGVNNHMGSELTRQQEPMDWLMKVLAARKLYFVDSRTTADTVATTAAEQAGVPHLSRSVFLDNDTDTAAIAARFEETLAVAKRNGYAIAIGHPHPQTLEYLSKTLPELRDRGYRLSWPSEILRAESEALTTSGAVGEAEHACYSRTSMPRAAM</sequence>
<dbReference type="SUPFAM" id="SSF88713">
    <property type="entry name" value="Glycoside hydrolase/deacetylase"/>
    <property type="match status" value="1"/>
</dbReference>
<keyword evidence="3" id="KW-1185">Reference proteome</keyword>
<dbReference type="Gene3D" id="3.20.20.370">
    <property type="entry name" value="Glycoside hydrolase/deacetylase"/>
    <property type="match status" value="1"/>
</dbReference>
<dbReference type="Proteomes" id="UP000644693">
    <property type="component" value="Unassembled WGS sequence"/>
</dbReference>
<name>A0A918XJU9_9GAMM</name>
<dbReference type="AlphaFoldDB" id="A0A918XJU9"/>
<dbReference type="EMBL" id="BMYM01000002">
    <property type="protein sequence ID" value="GHD34229.1"/>
    <property type="molecule type" value="Genomic_DNA"/>
</dbReference>
<accession>A0A918XJU9</accession>
<evidence type="ECO:0000256" key="1">
    <source>
        <dbReference type="SAM" id="SignalP"/>
    </source>
</evidence>
<keyword evidence="1" id="KW-0732">Signal</keyword>